<dbReference type="EMBL" id="AP008957">
    <property type="protein sequence ID" value="BAH31904.1"/>
    <property type="molecule type" value="Genomic_DNA"/>
</dbReference>
<organism evidence="1 2">
    <name type="scientific">Rhodococcus erythropolis (strain PR4 / NBRC 100887)</name>
    <dbReference type="NCBI Taxonomy" id="234621"/>
    <lineage>
        <taxon>Bacteria</taxon>
        <taxon>Bacillati</taxon>
        <taxon>Actinomycetota</taxon>
        <taxon>Actinomycetes</taxon>
        <taxon>Mycobacteriales</taxon>
        <taxon>Nocardiaceae</taxon>
        <taxon>Rhodococcus</taxon>
        <taxon>Rhodococcus erythropolis group</taxon>
    </lineage>
</organism>
<evidence type="ECO:0000313" key="1">
    <source>
        <dbReference type="EMBL" id="BAH31904.1"/>
    </source>
</evidence>
<evidence type="ECO:0000313" key="2">
    <source>
        <dbReference type="Proteomes" id="UP000002204"/>
    </source>
</evidence>
<dbReference type="AlphaFoldDB" id="C0ZST1"/>
<gene>
    <name evidence="1" type="ordered locus">RER_11960</name>
</gene>
<dbReference type="KEGG" id="rer:RER_11960"/>
<sequence length="50" mass="5724">MSGSKEPWPHRPDPSDIRHFGEHYLAEISQCHTCCSAAYFPYLKFLAGEL</sequence>
<protein>
    <submittedName>
        <fullName evidence="1">Uncharacterized protein</fullName>
    </submittedName>
</protein>
<dbReference type="HOGENOM" id="CLU_3122060_0_0_11"/>
<reference evidence="1 2" key="2">
    <citation type="journal article" date="2006" name="Environ. Microbiol.">
        <title>Sequence analysis of three plasmids harboured in Rhodococcus erythropolis strain PR4.</title>
        <authorList>
            <person name="Sekine M."/>
            <person name="Tanikawa S."/>
            <person name="Omata S."/>
            <person name="Saito M."/>
            <person name="Fujisawa T."/>
            <person name="Tsukatani N."/>
            <person name="Tajima T."/>
            <person name="Sekigawa T."/>
            <person name="Kosugi H."/>
            <person name="Matsuo Y."/>
            <person name="Nishiko R."/>
            <person name="Imamura K."/>
            <person name="Ito M."/>
            <person name="Narita H."/>
            <person name="Tago S."/>
            <person name="Fujita N."/>
            <person name="Harayama S."/>
        </authorList>
    </citation>
    <scope>NUCLEOTIDE SEQUENCE [LARGE SCALE GENOMIC DNA]</scope>
    <source>
        <strain evidence="2">PR4 / NBRC 100887</strain>
    </source>
</reference>
<accession>C0ZST1</accession>
<reference evidence="2" key="1">
    <citation type="submission" date="2005-03" db="EMBL/GenBank/DDBJ databases">
        <title>Comparison of the complete genome sequences of Rhodococcus erythropolis PR4 and Rhodococcus opacus B4.</title>
        <authorList>
            <person name="Takarada H."/>
            <person name="Sekine M."/>
            <person name="Hosoyama A."/>
            <person name="Yamada R."/>
            <person name="Fujisawa T."/>
            <person name="Omata S."/>
            <person name="Shimizu A."/>
            <person name="Tsukatani N."/>
            <person name="Tanikawa S."/>
            <person name="Fujita N."/>
            <person name="Harayama S."/>
        </authorList>
    </citation>
    <scope>NUCLEOTIDE SEQUENCE [LARGE SCALE GENOMIC DNA]</scope>
    <source>
        <strain evidence="2">PR4 / NBRC 100887</strain>
    </source>
</reference>
<name>C0ZST1_RHOE4</name>
<proteinExistence type="predicted"/>
<dbReference type="Proteomes" id="UP000002204">
    <property type="component" value="Chromosome"/>
</dbReference>